<reference evidence="2 3" key="1">
    <citation type="submission" date="2021-08" db="EMBL/GenBank/DDBJ databases">
        <title>Streptomyces sp. PTM05 isolated from lichen.</title>
        <authorList>
            <person name="Somphong A."/>
            <person name="Phongsopitanun W."/>
            <person name="Tanasupawat S."/>
        </authorList>
    </citation>
    <scope>NUCLEOTIDE SEQUENCE [LARGE SCALE GENOMIC DNA]</scope>
    <source>
        <strain evidence="2 3">Ptm05</strain>
    </source>
</reference>
<evidence type="ECO:0000256" key="1">
    <source>
        <dbReference type="SAM" id="Coils"/>
    </source>
</evidence>
<dbReference type="SUPFAM" id="SSF82607">
    <property type="entry name" value="YbaB-like"/>
    <property type="match status" value="1"/>
</dbReference>
<protein>
    <submittedName>
        <fullName evidence="2">YbaB/EbfC family nucleoid-associated protein</fullName>
    </submittedName>
</protein>
<organism evidence="2 3">
    <name type="scientific">Streptantibioticus parmotrematis</name>
    <dbReference type="NCBI Taxonomy" id="2873249"/>
    <lineage>
        <taxon>Bacteria</taxon>
        <taxon>Bacillati</taxon>
        <taxon>Actinomycetota</taxon>
        <taxon>Actinomycetes</taxon>
        <taxon>Kitasatosporales</taxon>
        <taxon>Streptomycetaceae</taxon>
        <taxon>Streptantibioticus</taxon>
    </lineage>
</organism>
<dbReference type="Pfam" id="PF02575">
    <property type="entry name" value="YbaB_DNA_bd"/>
    <property type="match status" value="1"/>
</dbReference>
<dbReference type="InterPro" id="IPR004401">
    <property type="entry name" value="YbaB/EbfC"/>
</dbReference>
<accession>A0ABS7QS99</accession>
<evidence type="ECO:0000313" key="2">
    <source>
        <dbReference type="EMBL" id="MBY8886060.1"/>
    </source>
</evidence>
<dbReference type="Gene3D" id="3.30.1310.10">
    <property type="entry name" value="Nucleoid-associated protein YbaB-like domain"/>
    <property type="match status" value="1"/>
</dbReference>
<keyword evidence="1" id="KW-0175">Coiled coil</keyword>
<comment type="caution">
    <text evidence="2">The sequence shown here is derived from an EMBL/GenBank/DDBJ whole genome shotgun (WGS) entry which is preliminary data.</text>
</comment>
<feature type="coiled-coil region" evidence="1">
    <location>
        <begin position="9"/>
        <end position="36"/>
    </location>
</feature>
<gene>
    <name evidence="2" type="ORF">K7472_14505</name>
</gene>
<dbReference type="Proteomes" id="UP001198565">
    <property type="component" value="Unassembled WGS sequence"/>
</dbReference>
<sequence>MSSPYDEQVENLLARYREAREQAADTRRHINETEATVTAPRKVVKVTVGAQGQVTALDFPTAAYRTMTPKDLSRTVLTALEQARSQALSKVAEVALSGMLGGVPTADLLRGDVDARSFLPEDLELPEAVRAYVDHGLGVPEEGDRRG</sequence>
<dbReference type="InterPro" id="IPR036894">
    <property type="entry name" value="YbaB-like_sf"/>
</dbReference>
<proteinExistence type="predicted"/>
<evidence type="ECO:0000313" key="3">
    <source>
        <dbReference type="Proteomes" id="UP001198565"/>
    </source>
</evidence>
<dbReference type="RefSeq" id="WP_222977914.1">
    <property type="nucleotide sequence ID" value="NZ_JAINVZ010000008.1"/>
</dbReference>
<dbReference type="EMBL" id="JAINVZ010000008">
    <property type="protein sequence ID" value="MBY8886060.1"/>
    <property type="molecule type" value="Genomic_DNA"/>
</dbReference>
<keyword evidence="3" id="KW-1185">Reference proteome</keyword>
<name>A0ABS7QS99_9ACTN</name>